<dbReference type="PROSITE" id="PS51918">
    <property type="entry name" value="RADICAL_SAM"/>
    <property type="match status" value="1"/>
</dbReference>
<dbReference type="InterPro" id="IPR006638">
    <property type="entry name" value="Elp3/MiaA/NifB-like_rSAM"/>
</dbReference>
<protein>
    <submittedName>
        <fullName evidence="6">Molybdenum cofactor biosynthesis protein A</fullName>
    </submittedName>
</protein>
<dbReference type="Proteomes" id="UP000092401">
    <property type="component" value="Unassembled WGS sequence"/>
</dbReference>
<dbReference type="InterPro" id="IPR058240">
    <property type="entry name" value="rSAM_sf"/>
</dbReference>
<dbReference type="Pfam" id="PF04055">
    <property type="entry name" value="Radical_SAM"/>
    <property type="match status" value="1"/>
</dbReference>
<dbReference type="EMBL" id="LNGF01000036">
    <property type="protein sequence ID" value="KYC47006.1"/>
    <property type="molecule type" value="Genomic_DNA"/>
</dbReference>
<dbReference type="SFLD" id="SFLDG01067">
    <property type="entry name" value="SPASM/twitch_domain_containing"/>
    <property type="match status" value="1"/>
</dbReference>
<dbReference type="GO" id="GO:0046872">
    <property type="term" value="F:metal ion binding"/>
    <property type="evidence" value="ECO:0007669"/>
    <property type="project" value="UniProtKB-KW"/>
</dbReference>
<dbReference type="PANTHER" id="PTHR11228:SF7">
    <property type="entry name" value="PQQA PEPTIDE CYCLASE"/>
    <property type="match status" value="1"/>
</dbReference>
<dbReference type="SUPFAM" id="SSF102114">
    <property type="entry name" value="Radical SAM enzymes"/>
    <property type="match status" value="1"/>
</dbReference>
<gene>
    <name evidence="6" type="ORF">APG10_01363</name>
    <name evidence="7" type="ORF">APG11_01505</name>
    <name evidence="8" type="ORF">APG12_01523</name>
</gene>
<dbReference type="AlphaFoldDB" id="A0A150IIU2"/>
<dbReference type="Proteomes" id="UP000091929">
    <property type="component" value="Unassembled WGS sequence"/>
</dbReference>
<keyword evidence="4" id="KW-0411">Iron-sulfur</keyword>
<name>A0A150IIU2_9EURY</name>
<dbReference type="Gene3D" id="3.20.20.70">
    <property type="entry name" value="Aldolase class I"/>
    <property type="match status" value="1"/>
</dbReference>
<dbReference type="SMART" id="SM00729">
    <property type="entry name" value="Elp3"/>
    <property type="match status" value="1"/>
</dbReference>
<sequence>MIKNILLGRPFLIVFNITRRCNSLCTMCSIWEIPSKIKDELTLEEIEVIFKDLKSYGAKHVFLQGGEPLLRKDILQIIELLIVLGFNPTLITNGLLLNENNINKLSDLKCNVSISLDTLDRERYKKIRGVDKLPLLLNIIEQCSKIKNKKGMWHINATISKVNYDEALDIFNFARKNGFKFNAYPYNYAHCHSSAHDEELSYEEDRDKIIETFNKLRLAAQKEGMIFDKIIYDDAIKYLEGKYNMPCDAMKRSILITENGKISPCLEFKPKCNIKEIGIHQAFKEMDYSKIKKCYTETPCFYGCTRGSGIVIRKIPEIFFFTLRHPKIIASYIKAYFF</sequence>
<dbReference type="PANTHER" id="PTHR11228">
    <property type="entry name" value="RADICAL SAM DOMAIN PROTEIN"/>
    <property type="match status" value="1"/>
</dbReference>
<evidence type="ECO:0000259" key="5">
    <source>
        <dbReference type="PROSITE" id="PS51918"/>
    </source>
</evidence>
<reference evidence="9 10" key="1">
    <citation type="journal article" date="2016" name="ISME J.">
        <title>Chasing the elusive Euryarchaeota class WSA2: genomes reveal a uniquely fastidious methyl-reducing methanogen.</title>
        <authorList>
            <person name="Nobu M.K."/>
            <person name="Narihiro T."/>
            <person name="Kuroda K."/>
            <person name="Mei R."/>
            <person name="Liu W.T."/>
        </authorList>
    </citation>
    <scope>NUCLEOTIDE SEQUENCE [LARGE SCALE GENOMIC DNA]</scope>
    <source>
        <strain evidence="6">B03fssc0709_Meth_Bin005</strain>
        <strain evidence="7">B15fssc0709_Meth_Bin003</strain>
        <strain evidence="8">BMIXfssc0709_Meth_Bin006</strain>
    </source>
</reference>
<accession>A0A150IPK8</accession>
<comment type="caution">
    <text evidence="6">The sequence shown here is derived from an EMBL/GenBank/DDBJ whole genome shotgun (WGS) entry which is preliminary data.</text>
</comment>
<dbReference type="InterPro" id="IPR007197">
    <property type="entry name" value="rSAM"/>
</dbReference>
<evidence type="ECO:0000313" key="8">
    <source>
        <dbReference type="EMBL" id="KYC49377.1"/>
    </source>
</evidence>
<dbReference type="SFLD" id="SFLDG01386">
    <property type="entry name" value="main_SPASM_domain-containing"/>
    <property type="match status" value="1"/>
</dbReference>
<dbReference type="EMBL" id="LNJC01000037">
    <property type="protein sequence ID" value="KYC49377.1"/>
    <property type="molecule type" value="Genomic_DNA"/>
</dbReference>
<evidence type="ECO:0000256" key="3">
    <source>
        <dbReference type="ARBA" id="ARBA00023004"/>
    </source>
</evidence>
<accession>A0A150IWM4</accession>
<evidence type="ECO:0000256" key="1">
    <source>
        <dbReference type="ARBA" id="ARBA00022691"/>
    </source>
</evidence>
<dbReference type="GO" id="GO:0003824">
    <property type="term" value="F:catalytic activity"/>
    <property type="evidence" value="ECO:0007669"/>
    <property type="project" value="InterPro"/>
</dbReference>
<dbReference type="Proteomes" id="UP000092403">
    <property type="component" value="Unassembled WGS sequence"/>
</dbReference>
<proteinExistence type="predicted"/>
<feature type="domain" description="Radical SAM core" evidence="5">
    <location>
        <begin position="7"/>
        <end position="219"/>
    </location>
</feature>
<dbReference type="GO" id="GO:0051536">
    <property type="term" value="F:iron-sulfur cluster binding"/>
    <property type="evidence" value="ECO:0007669"/>
    <property type="project" value="UniProtKB-KW"/>
</dbReference>
<dbReference type="EMBL" id="LNGE01000039">
    <property type="protein sequence ID" value="KYC44862.1"/>
    <property type="molecule type" value="Genomic_DNA"/>
</dbReference>
<dbReference type="CDD" id="cd01335">
    <property type="entry name" value="Radical_SAM"/>
    <property type="match status" value="1"/>
</dbReference>
<evidence type="ECO:0000313" key="6">
    <source>
        <dbReference type="EMBL" id="KYC44862.1"/>
    </source>
</evidence>
<dbReference type="SFLD" id="SFLDS00029">
    <property type="entry name" value="Radical_SAM"/>
    <property type="match status" value="1"/>
</dbReference>
<dbReference type="InterPro" id="IPR050377">
    <property type="entry name" value="Radical_SAM_PqqE_MftC-like"/>
</dbReference>
<keyword evidence="3" id="KW-0408">Iron</keyword>
<accession>A0A150IIU2</accession>
<keyword evidence="1" id="KW-0949">S-adenosyl-L-methionine</keyword>
<evidence type="ECO:0000256" key="4">
    <source>
        <dbReference type="ARBA" id="ARBA00023014"/>
    </source>
</evidence>
<evidence type="ECO:0000313" key="10">
    <source>
        <dbReference type="Proteomes" id="UP000092401"/>
    </source>
</evidence>
<keyword evidence="2" id="KW-0479">Metal-binding</keyword>
<evidence type="ECO:0000256" key="2">
    <source>
        <dbReference type="ARBA" id="ARBA00022723"/>
    </source>
</evidence>
<evidence type="ECO:0000313" key="7">
    <source>
        <dbReference type="EMBL" id="KYC47006.1"/>
    </source>
</evidence>
<dbReference type="InterPro" id="IPR013785">
    <property type="entry name" value="Aldolase_TIM"/>
</dbReference>
<organism evidence="6 10">
    <name type="scientific">Candidatus Methanofastidiosum methylothiophilum</name>
    <dbReference type="NCBI Taxonomy" id="1705564"/>
    <lineage>
        <taxon>Archaea</taxon>
        <taxon>Methanobacteriati</taxon>
        <taxon>Methanobacteriota</taxon>
        <taxon>Stenosarchaea group</taxon>
        <taxon>Candidatus Methanofastidiosia</taxon>
        <taxon>Candidatus Methanofastidiosales</taxon>
        <taxon>Candidatus Methanofastidiosaceae</taxon>
        <taxon>Candidatus Methanofastidiosum</taxon>
    </lineage>
</organism>
<evidence type="ECO:0000313" key="9">
    <source>
        <dbReference type="Proteomes" id="UP000091929"/>
    </source>
</evidence>